<dbReference type="InterPro" id="IPR006531">
    <property type="entry name" value="Gp5/Vgr_OB"/>
</dbReference>
<protein>
    <recommendedName>
        <fullName evidence="4">Gp5/Type VI secretion system Vgr protein OB-fold domain-containing protein</fullName>
    </recommendedName>
</protein>
<dbReference type="Gene3D" id="2.30.110.50">
    <property type="match status" value="1"/>
</dbReference>
<keyword evidence="3" id="KW-0964">Secreted</keyword>
<evidence type="ECO:0000256" key="1">
    <source>
        <dbReference type="ARBA" id="ARBA00004613"/>
    </source>
</evidence>
<evidence type="ECO:0000256" key="3">
    <source>
        <dbReference type="ARBA" id="ARBA00022525"/>
    </source>
</evidence>
<evidence type="ECO:0000256" key="2">
    <source>
        <dbReference type="ARBA" id="ARBA00005558"/>
    </source>
</evidence>
<dbReference type="InterPro" id="IPR017847">
    <property type="entry name" value="T6SS_RhsGE_Vgr_subset"/>
</dbReference>
<dbReference type="AlphaFoldDB" id="A0A5K7YRC0"/>
<gene>
    <name evidence="5" type="ORF">DSCA_11170</name>
</gene>
<comment type="subcellular location">
    <subcellularLocation>
        <location evidence="1">Secreted</location>
    </subcellularLocation>
</comment>
<dbReference type="InterPro" id="IPR037026">
    <property type="entry name" value="Vgr_OB-fold_dom_sf"/>
</dbReference>
<dbReference type="EMBL" id="AP021874">
    <property type="protein sequence ID" value="BBO67187.1"/>
    <property type="molecule type" value="Genomic_DNA"/>
</dbReference>
<dbReference type="KEGG" id="dalk:DSCA_11170"/>
<reference evidence="5 6" key="1">
    <citation type="submission" date="2019-11" db="EMBL/GenBank/DDBJ databases">
        <title>Comparative genomics of hydrocarbon-degrading Desulfosarcina strains.</title>
        <authorList>
            <person name="Watanabe M."/>
            <person name="Kojima H."/>
            <person name="Fukui M."/>
        </authorList>
    </citation>
    <scope>NUCLEOTIDE SEQUENCE [LARGE SCALE GENOMIC DNA]</scope>
    <source>
        <strain evidence="5 6">PL12</strain>
    </source>
</reference>
<dbReference type="GO" id="GO:0005576">
    <property type="term" value="C:extracellular region"/>
    <property type="evidence" value="ECO:0007669"/>
    <property type="project" value="UniProtKB-SubCell"/>
</dbReference>
<dbReference type="SUPFAM" id="SSF69349">
    <property type="entry name" value="Phage fibre proteins"/>
    <property type="match status" value="2"/>
</dbReference>
<dbReference type="NCBIfam" id="TIGR01646">
    <property type="entry name" value="vgr_GE"/>
    <property type="match status" value="1"/>
</dbReference>
<accession>A0A5K7YRC0</accession>
<dbReference type="PANTHER" id="PTHR32305">
    <property type="match status" value="1"/>
</dbReference>
<evidence type="ECO:0000313" key="5">
    <source>
        <dbReference type="EMBL" id="BBO67187.1"/>
    </source>
</evidence>
<dbReference type="NCBIfam" id="TIGR03361">
    <property type="entry name" value="VI_Rhs_Vgr"/>
    <property type="match status" value="1"/>
</dbReference>
<evidence type="ECO:0000259" key="4">
    <source>
        <dbReference type="Pfam" id="PF04717"/>
    </source>
</evidence>
<keyword evidence="6" id="KW-1185">Reference proteome</keyword>
<dbReference type="SUPFAM" id="SSF69279">
    <property type="entry name" value="Phage tail proteins"/>
    <property type="match status" value="2"/>
</dbReference>
<comment type="similarity">
    <text evidence="2">Belongs to the VgrG protein family.</text>
</comment>
<dbReference type="Gene3D" id="4.10.220.110">
    <property type="match status" value="1"/>
</dbReference>
<dbReference type="Gene3D" id="3.55.50.10">
    <property type="entry name" value="Baseplate protein-like domains"/>
    <property type="match status" value="1"/>
</dbReference>
<dbReference type="InterPro" id="IPR050708">
    <property type="entry name" value="T6SS_VgrG/RHS"/>
</dbReference>
<organism evidence="5 6">
    <name type="scientific">Desulfosarcina alkanivorans</name>
    <dbReference type="NCBI Taxonomy" id="571177"/>
    <lineage>
        <taxon>Bacteria</taxon>
        <taxon>Pseudomonadati</taxon>
        <taxon>Thermodesulfobacteriota</taxon>
        <taxon>Desulfobacteria</taxon>
        <taxon>Desulfobacterales</taxon>
        <taxon>Desulfosarcinaceae</taxon>
        <taxon>Desulfosarcina</taxon>
    </lineage>
</organism>
<dbReference type="Gene3D" id="2.40.50.230">
    <property type="entry name" value="Gp5 N-terminal domain"/>
    <property type="match status" value="1"/>
</dbReference>
<dbReference type="InterPro" id="IPR006533">
    <property type="entry name" value="T6SS_Vgr_RhsGE"/>
</dbReference>
<dbReference type="FunFam" id="3.55.50.10:FF:000001">
    <property type="entry name" value="Actin cross-linking toxin VgrG1"/>
    <property type="match status" value="1"/>
</dbReference>
<sequence>MGYTQENKLISIDTPLGEDVLMLARFSGKEAVSRLFEFDLDLLSEDHEIDFKAIIGKRVTVRIKLHDDTERFFHGMISRFSQKSGLPAKGSEKPKFSSYTATMVPAFWMLTRTADSRIFQKKSIPDIIEQVFNDQGFTDYELKLSGSYEKKDYCVQYHETDFNFVSRLMEQEGIFYFFKHEEKKHTLIIADSANENDACPNQAEAKYQADDSGLDGEDKITLLEMVQEIRVAKYTVNDYNFKAPNADLKTDVSTQQPLGSGEREVYDYPAKYTKRDEGDRLANFRIQEEEAQVTTITGESRCRDFSSGFKFDLQDYYRSDMNERSYVLVSVTHEAAEPMGLAGAESVATYSNRFTCIPQDVPFRPARTTAKPVVDGTQPAIVVGPAGEEIYTDEHGRVKVQFIWDREGANDENSSCWIRVSQQWAGAGWGAMFIPHIGHEVIVDFEEGDPDRPIITGRVYNGNNQPHDVLPDEKTRSVIRSWNDNDIVIEDKDGDKFIKIKQANGNEIYLHESSPDIEIKQECGNKIHMKASGPDIELTQACGNEILMREAEGIQIRDKYGNEVVLDAAAGFMRLASPSHNSFIELGKSIQYQTDSNNRHLISGEAKYTILGATYEFFGGIKQNHTVALQSEIFAGGKHETLIGGKVTINQSKEVTKNYADRDRLSDGHLFYGSKDYIEMAGGKGKEGILKLDAKGALIDAKGTKVTVKQGSDLNFYSKANSEYKAAGGIVIQAGKRINLNASEVKAVKGKFTAKNIKDIG</sequence>
<dbReference type="PANTHER" id="PTHR32305:SF15">
    <property type="entry name" value="PROTEIN RHSA-RELATED"/>
    <property type="match status" value="1"/>
</dbReference>
<name>A0A5K7YRC0_9BACT</name>
<evidence type="ECO:0000313" key="6">
    <source>
        <dbReference type="Proteomes" id="UP000427906"/>
    </source>
</evidence>
<proteinExistence type="inferred from homology"/>
<dbReference type="Pfam" id="PF05954">
    <property type="entry name" value="Phage_GPD"/>
    <property type="match status" value="1"/>
</dbReference>
<dbReference type="Pfam" id="PF04717">
    <property type="entry name" value="Phage_base_V"/>
    <property type="match status" value="1"/>
</dbReference>
<dbReference type="Proteomes" id="UP000427906">
    <property type="component" value="Chromosome"/>
</dbReference>
<dbReference type="OrthoDB" id="5482463at2"/>
<feature type="domain" description="Gp5/Type VI secretion system Vgr protein OB-fold" evidence="4">
    <location>
        <begin position="392"/>
        <end position="460"/>
    </location>
</feature>
<dbReference type="RefSeq" id="WP_155315473.1">
    <property type="nucleotide sequence ID" value="NZ_AP021874.1"/>
</dbReference>
<dbReference type="SUPFAM" id="SSF69255">
    <property type="entry name" value="gp5 N-terminal domain-like"/>
    <property type="match status" value="1"/>
</dbReference>